<reference evidence="3 4" key="1">
    <citation type="submission" date="2015-10" db="EMBL/GenBank/DDBJ databases">
        <title>Full genome of DAOMC 229536 Phialocephala scopiformis, a fungal endophyte of spruce producing the potent anti-insectan compound rugulosin.</title>
        <authorList>
            <consortium name="DOE Joint Genome Institute"/>
            <person name="Walker A.K."/>
            <person name="Frasz S.L."/>
            <person name="Seifert K.A."/>
            <person name="Miller J.D."/>
            <person name="Mondo S.J."/>
            <person name="Labutti K."/>
            <person name="Lipzen A."/>
            <person name="Dockter R."/>
            <person name="Kennedy M."/>
            <person name="Grigoriev I.V."/>
            <person name="Spatafora J.W."/>
        </authorList>
    </citation>
    <scope>NUCLEOTIDE SEQUENCE [LARGE SCALE GENOMIC DNA]</scope>
    <source>
        <strain evidence="3 4">CBS 120377</strain>
    </source>
</reference>
<evidence type="ECO:0000313" key="3">
    <source>
        <dbReference type="EMBL" id="KUJ06763.1"/>
    </source>
</evidence>
<feature type="compositionally biased region" description="Low complexity" evidence="2">
    <location>
        <begin position="1003"/>
        <end position="1025"/>
    </location>
</feature>
<dbReference type="GO" id="GO:0033596">
    <property type="term" value="C:TSC1-TSC2 complex"/>
    <property type="evidence" value="ECO:0007669"/>
    <property type="project" value="TreeGrafter"/>
</dbReference>
<feature type="region of interest" description="Disordered" evidence="2">
    <location>
        <begin position="893"/>
        <end position="916"/>
    </location>
</feature>
<accession>A0A132B3D9</accession>
<evidence type="ECO:0008006" key="5">
    <source>
        <dbReference type="Google" id="ProtNLM"/>
    </source>
</evidence>
<feature type="compositionally biased region" description="Basic and acidic residues" evidence="2">
    <location>
        <begin position="962"/>
        <end position="978"/>
    </location>
</feature>
<organism evidence="3 4">
    <name type="scientific">Mollisia scopiformis</name>
    <name type="common">Conifer needle endophyte fungus</name>
    <name type="synonym">Phialocephala scopiformis</name>
    <dbReference type="NCBI Taxonomy" id="149040"/>
    <lineage>
        <taxon>Eukaryota</taxon>
        <taxon>Fungi</taxon>
        <taxon>Dikarya</taxon>
        <taxon>Ascomycota</taxon>
        <taxon>Pezizomycotina</taxon>
        <taxon>Leotiomycetes</taxon>
        <taxon>Helotiales</taxon>
        <taxon>Mollisiaceae</taxon>
        <taxon>Mollisia</taxon>
    </lineage>
</organism>
<feature type="compositionally biased region" description="Basic and acidic residues" evidence="2">
    <location>
        <begin position="1054"/>
        <end position="1068"/>
    </location>
</feature>
<dbReference type="InterPro" id="IPR007483">
    <property type="entry name" value="Hamartin"/>
</dbReference>
<dbReference type="PANTHER" id="PTHR15154:SF2">
    <property type="entry name" value="HAMARTIN"/>
    <property type="match status" value="1"/>
</dbReference>
<dbReference type="OrthoDB" id="6022054at2759"/>
<dbReference type="KEGG" id="psco:LY89DRAFT_632124"/>
<evidence type="ECO:0000256" key="1">
    <source>
        <dbReference type="SAM" id="Coils"/>
    </source>
</evidence>
<dbReference type="SUPFAM" id="SSF48371">
    <property type="entry name" value="ARM repeat"/>
    <property type="match status" value="1"/>
</dbReference>
<dbReference type="PANTHER" id="PTHR15154">
    <property type="entry name" value="HAMARTIN"/>
    <property type="match status" value="1"/>
</dbReference>
<dbReference type="STRING" id="149040.A0A132B3D9"/>
<dbReference type="EMBL" id="KQ947443">
    <property type="protein sequence ID" value="KUJ06763.1"/>
    <property type="molecule type" value="Genomic_DNA"/>
</dbReference>
<keyword evidence="1" id="KW-0175">Coiled coil</keyword>
<feature type="compositionally biased region" description="Polar residues" evidence="2">
    <location>
        <begin position="465"/>
        <end position="481"/>
    </location>
</feature>
<gene>
    <name evidence="3" type="ORF">LY89DRAFT_632124</name>
</gene>
<dbReference type="AlphaFoldDB" id="A0A132B3D9"/>
<protein>
    <recommendedName>
        <fullName evidence="5">Hamartin</fullName>
    </recommendedName>
</protein>
<feature type="compositionally biased region" description="Pro residues" evidence="2">
    <location>
        <begin position="937"/>
        <end position="946"/>
    </location>
</feature>
<sequence>MSSGSLKDLSKALTAVSANLTLPLPHELVRVLDAYIDKHSPQDEQESQSLQEELLEIYETSFLGRPASLAPFLRVLHSLKPVLRGSGRSLQWWDKLSTPVMLNLGREKLLAIEASNTLRDTLVYDEEEEASRLEDAQATSDAVGESLLAMWLEKRNLAVDQLDPHASFVVKQIQLILNAYGKKRPKDFLQLINKIFVKKSSRIPALSLLCDFFRHQPPHLHQLLQTPLFDNLLQCLQIDTSTRVISLAITALVMFLPHIPSSAADHLPALFNIYSRLLFWDRERQAADILPRTGLELGTEDETIMSEKQPLGNGKSWDKLSYLLESDDDSVPQLANYFTFLYGLYPINFMSYIRKPQRYLRHANFPGSDDLNIEPAEIRQRSEPYRQVHLLHPNFFTLTLESEISDKERWMKTEAADVVGECMALALYVHTEETTRAVEISRTKNIEPDSDIPSQSLLDAEAATPYQSRHSSWRNTQSTAVASPEGHRSLGLHRKLSQASQSMPSITDSPSLHPADLLDSPTLPPQMLTSPPNNRLSDVLSSQKSLRGSLYQALTNDSVVSLALSNNHHDPAVDAYLESLSRDHAARLPRDDPTLKIDYLQREIELLKNALNFERYLKQQHVSYIGQLRNKQNREVRTEADFQNLVNSSRTYKAKLEDAKRLNTQMRTETERSKENSRNWEAQLTTKLRALREEQKNWMTERNALRRALDEANEQVTKLKNIVVSTESKELRTRQMVESAQNSLDELERLRIEVEDLKLKVIKYEVMELAAFRALESEQATLNQIVILEMEIKSRDMELAKSKKAFEDALEATRLQASQGIGHNSQNGKGHDGKLARLTREVLDKGMASLRDRNAQLAEENATLKKKLLDMHIKLDALQSILTNPDAMNLPDTALLSRSTSPPPFRELSPTSLPSFDSMGSLSSYLSNWSSSSDSPLIPPTNPQSQPPRRSYPKPTPNVDTSYRERTSTGAYHRESSTERTPTGVDAPVQYFQAAQHFSSSPLAASSASQANSGTASSRTGSRGSNDSRTNKTPRIEVQSETRVYGRGGVQNVGRKDKAEIAKQKKEAAALAKDTQPAEPKKEKKGLSLKGIRGFV</sequence>
<feature type="region of interest" description="Disordered" evidence="2">
    <location>
        <begin position="461"/>
        <end position="538"/>
    </location>
</feature>
<feature type="compositionally biased region" description="Polar residues" evidence="2">
    <location>
        <begin position="527"/>
        <end position="538"/>
    </location>
</feature>
<name>A0A132B3D9_MOLSC</name>
<dbReference type="RefSeq" id="XP_018061118.1">
    <property type="nucleotide sequence ID" value="XM_018211297.1"/>
</dbReference>
<evidence type="ECO:0000313" key="4">
    <source>
        <dbReference type="Proteomes" id="UP000070700"/>
    </source>
</evidence>
<feature type="region of interest" description="Disordered" evidence="2">
    <location>
        <begin position="929"/>
        <end position="984"/>
    </location>
</feature>
<keyword evidence="4" id="KW-1185">Reference proteome</keyword>
<feature type="region of interest" description="Disordered" evidence="2">
    <location>
        <begin position="1003"/>
        <end position="1096"/>
    </location>
</feature>
<dbReference type="InParanoid" id="A0A132B3D9"/>
<feature type="compositionally biased region" description="Polar residues" evidence="2">
    <location>
        <begin position="497"/>
        <end position="510"/>
    </location>
</feature>
<dbReference type="Pfam" id="PF04388">
    <property type="entry name" value="Hamartin"/>
    <property type="match status" value="1"/>
</dbReference>
<dbReference type="GO" id="GO:0032007">
    <property type="term" value="P:negative regulation of TOR signaling"/>
    <property type="evidence" value="ECO:0007669"/>
    <property type="project" value="TreeGrafter"/>
</dbReference>
<evidence type="ECO:0000256" key="2">
    <source>
        <dbReference type="SAM" id="MobiDB-lite"/>
    </source>
</evidence>
<dbReference type="GeneID" id="28821023"/>
<feature type="coiled-coil region" evidence="1">
    <location>
        <begin position="656"/>
        <end position="767"/>
    </location>
</feature>
<dbReference type="Proteomes" id="UP000070700">
    <property type="component" value="Unassembled WGS sequence"/>
</dbReference>
<dbReference type="GO" id="GO:0051726">
    <property type="term" value="P:regulation of cell cycle"/>
    <property type="evidence" value="ECO:0007669"/>
    <property type="project" value="TreeGrafter"/>
</dbReference>
<proteinExistence type="predicted"/>
<dbReference type="InterPro" id="IPR016024">
    <property type="entry name" value="ARM-type_fold"/>
</dbReference>